<evidence type="ECO:0000256" key="1">
    <source>
        <dbReference type="ARBA" id="ARBA00023125"/>
    </source>
</evidence>
<evidence type="ECO:0000313" key="4">
    <source>
        <dbReference type="Proteomes" id="UP000013520"/>
    </source>
</evidence>
<dbReference type="GO" id="GO:0003700">
    <property type="term" value="F:DNA-binding transcription factor activity"/>
    <property type="evidence" value="ECO:0007669"/>
    <property type="project" value="TreeGrafter"/>
</dbReference>
<dbReference type="InterPro" id="IPR050807">
    <property type="entry name" value="TransReg_Diox_bact_type"/>
</dbReference>
<dbReference type="eggNOG" id="COG1476">
    <property type="taxonomic scope" value="Bacteria"/>
</dbReference>
<dbReference type="KEGG" id="dgi:Desgi_3252"/>
<reference evidence="3 4" key="1">
    <citation type="submission" date="2012-01" db="EMBL/GenBank/DDBJ databases">
        <title>Complete sequence of Desulfotomaculum gibsoniae DSM 7213.</title>
        <authorList>
            <consortium name="US DOE Joint Genome Institute"/>
            <person name="Lucas S."/>
            <person name="Han J."/>
            <person name="Lapidus A."/>
            <person name="Cheng J.-F."/>
            <person name="Goodwin L."/>
            <person name="Pitluck S."/>
            <person name="Peters L."/>
            <person name="Ovchinnikova G."/>
            <person name="Teshima H."/>
            <person name="Detter J.C."/>
            <person name="Han C."/>
            <person name="Tapia R."/>
            <person name="Land M."/>
            <person name="Hauser L."/>
            <person name="Kyrpides N."/>
            <person name="Ivanova N."/>
            <person name="Pagani I."/>
            <person name="Parshina S."/>
            <person name="Plugge C."/>
            <person name="Muyzer G."/>
            <person name="Kuever J."/>
            <person name="Ivanova A."/>
            <person name="Nazina T."/>
            <person name="Klenk H.-P."/>
            <person name="Brambilla E."/>
            <person name="Spring S."/>
            <person name="Stams A.F."/>
            <person name="Woyke T."/>
        </authorList>
    </citation>
    <scope>NUCLEOTIDE SEQUENCE [LARGE SCALE GENOMIC DNA]</scope>
    <source>
        <strain evidence="3 4">DSM 7213</strain>
    </source>
</reference>
<keyword evidence="1" id="KW-0238">DNA-binding</keyword>
<dbReference type="RefSeq" id="WP_006524134.1">
    <property type="nucleotide sequence ID" value="NC_021184.1"/>
</dbReference>
<name>R4KJ11_9FIRM</name>
<dbReference type="OrthoDB" id="371153at2"/>
<dbReference type="InterPro" id="IPR001387">
    <property type="entry name" value="Cro/C1-type_HTH"/>
</dbReference>
<gene>
    <name evidence="3" type="ORF">Desgi_3252</name>
</gene>
<proteinExistence type="predicted"/>
<dbReference type="Gene3D" id="1.10.260.40">
    <property type="entry name" value="lambda repressor-like DNA-binding domains"/>
    <property type="match status" value="1"/>
</dbReference>
<dbReference type="PROSITE" id="PS50943">
    <property type="entry name" value="HTH_CROC1"/>
    <property type="match status" value="1"/>
</dbReference>
<dbReference type="GO" id="GO:0005829">
    <property type="term" value="C:cytosol"/>
    <property type="evidence" value="ECO:0007669"/>
    <property type="project" value="TreeGrafter"/>
</dbReference>
<dbReference type="PANTHER" id="PTHR46797:SF1">
    <property type="entry name" value="METHYLPHOSPHONATE SYNTHASE"/>
    <property type="match status" value="1"/>
</dbReference>
<dbReference type="InterPro" id="IPR010982">
    <property type="entry name" value="Lambda_DNA-bd_dom_sf"/>
</dbReference>
<dbReference type="GO" id="GO:0003677">
    <property type="term" value="F:DNA binding"/>
    <property type="evidence" value="ECO:0007669"/>
    <property type="project" value="UniProtKB-KW"/>
</dbReference>
<evidence type="ECO:0000313" key="3">
    <source>
        <dbReference type="EMBL" id="AGL02599.1"/>
    </source>
</evidence>
<organism evidence="3 4">
    <name type="scientific">Desulfoscipio gibsoniae DSM 7213</name>
    <dbReference type="NCBI Taxonomy" id="767817"/>
    <lineage>
        <taxon>Bacteria</taxon>
        <taxon>Bacillati</taxon>
        <taxon>Bacillota</taxon>
        <taxon>Clostridia</taxon>
        <taxon>Eubacteriales</taxon>
        <taxon>Desulfallaceae</taxon>
        <taxon>Desulfoscipio</taxon>
    </lineage>
</organism>
<dbReference type="SMART" id="SM00530">
    <property type="entry name" value="HTH_XRE"/>
    <property type="match status" value="1"/>
</dbReference>
<dbReference type="HOGENOM" id="CLU_066192_17_5_9"/>
<dbReference type="AlphaFoldDB" id="R4KJ11"/>
<evidence type="ECO:0000259" key="2">
    <source>
        <dbReference type="PROSITE" id="PS50943"/>
    </source>
</evidence>
<dbReference type="STRING" id="767817.Desgi_3252"/>
<dbReference type="PANTHER" id="PTHR46797">
    <property type="entry name" value="HTH-TYPE TRANSCRIPTIONAL REGULATOR"/>
    <property type="match status" value="1"/>
</dbReference>
<dbReference type="SUPFAM" id="SSF47413">
    <property type="entry name" value="lambda repressor-like DNA-binding domains"/>
    <property type="match status" value="1"/>
</dbReference>
<feature type="domain" description="HTH cro/C1-type" evidence="2">
    <location>
        <begin position="10"/>
        <end position="64"/>
    </location>
</feature>
<dbReference type="Pfam" id="PF01381">
    <property type="entry name" value="HTH_3"/>
    <property type="match status" value="1"/>
</dbReference>
<accession>R4KJ11</accession>
<keyword evidence="4" id="KW-1185">Reference proteome</keyword>
<dbReference type="EMBL" id="CP003273">
    <property type="protein sequence ID" value="AGL02599.1"/>
    <property type="molecule type" value="Genomic_DNA"/>
</dbReference>
<protein>
    <submittedName>
        <fullName evidence="3">Putative transcriptional regulator</fullName>
    </submittedName>
</protein>
<sequence length="113" mass="12802">MIKKIVGKNIKYYRIQKSFSQTEAASLVGITPSYWGYLERGQKNPSIELVAIISEVLGVKASLLFVESPENLSEELMLYLHILNNMGNQHIGFILTIIKAYIDLHKDLSPVHE</sequence>
<dbReference type="CDD" id="cd00093">
    <property type="entry name" value="HTH_XRE"/>
    <property type="match status" value="1"/>
</dbReference>
<dbReference type="Proteomes" id="UP000013520">
    <property type="component" value="Chromosome"/>
</dbReference>